<feature type="transmembrane region" description="Helical" evidence="2">
    <location>
        <begin position="279"/>
        <end position="295"/>
    </location>
</feature>
<accession>A0ABY7ZPZ8</accession>
<feature type="transmembrane region" description="Helical" evidence="2">
    <location>
        <begin position="590"/>
        <end position="608"/>
    </location>
</feature>
<feature type="transmembrane region" description="Helical" evidence="2">
    <location>
        <begin position="699"/>
        <end position="718"/>
    </location>
</feature>
<dbReference type="EMBL" id="CP118615">
    <property type="protein sequence ID" value="WDZ85084.1"/>
    <property type="molecule type" value="Genomic_DNA"/>
</dbReference>
<feature type="transmembrane region" description="Helical" evidence="2">
    <location>
        <begin position="640"/>
        <end position="658"/>
    </location>
</feature>
<feature type="transmembrane region" description="Helical" evidence="2">
    <location>
        <begin position="959"/>
        <end position="981"/>
    </location>
</feature>
<protein>
    <recommendedName>
        <fullName evidence="5">Permease</fullName>
    </recommendedName>
</protein>
<feature type="transmembrane region" description="Helical" evidence="2">
    <location>
        <begin position="987"/>
        <end position="1005"/>
    </location>
</feature>
<evidence type="ECO:0000256" key="2">
    <source>
        <dbReference type="SAM" id="Phobius"/>
    </source>
</evidence>
<keyword evidence="2" id="KW-0812">Transmembrane</keyword>
<organism evidence="3 4">
    <name type="scientific">Micromonospora cathayae</name>
    <dbReference type="NCBI Taxonomy" id="3028804"/>
    <lineage>
        <taxon>Bacteria</taxon>
        <taxon>Bacillati</taxon>
        <taxon>Actinomycetota</taxon>
        <taxon>Actinomycetes</taxon>
        <taxon>Micromonosporales</taxon>
        <taxon>Micromonosporaceae</taxon>
        <taxon>Micromonospora</taxon>
    </lineage>
</organism>
<feature type="transmembrane region" description="Helical" evidence="2">
    <location>
        <begin position="223"/>
        <end position="241"/>
    </location>
</feature>
<keyword evidence="2" id="KW-1133">Transmembrane helix</keyword>
<feature type="transmembrane region" description="Helical" evidence="2">
    <location>
        <begin position="826"/>
        <end position="845"/>
    </location>
</feature>
<dbReference type="Proteomes" id="UP001219605">
    <property type="component" value="Chromosome"/>
</dbReference>
<feature type="transmembrane region" description="Helical" evidence="2">
    <location>
        <begin position="1198"/>
        <end position="1216"/>
    </location>
</feature>
<feature type="transmembrane region" description="Helical" evidence="2">
    <location>
        <begin position="541"/>
        <end position="559"/>
    </location>
</feature>
<feature type="transmembrane region" description="Helical" evidence="2">
    <location>
        <begin position="164"/>
        <end position="184"/>
    </location>
</feature>
<reference evidence="3 4" key="1">
    <citation type="submission" date="2023-02" db="EMBL/GenBank/DDBJ databases">
        <authorList>
            <person name="Mo P."/>
        </authorList>
    </citation>
    <scope>NUCLEOTIDE SEQUENCE [LARGE SCALE GENOMIC DNA]</scope>
    <source>
        <strain evidence="3 4">HUAS 3</strain>
    </source>
</reference>
<evidence type="ECO:0008006" key="5">
    <source>
        <dbReference type="Google" id="ProtNLM"/>
    </source>
</evidence>
<keyword evidence="2" id="KW-0472">Membrane</keyword>
<feature type="transmembrane region" description="Helical" evidence="2">
    <location>
        <begin position="301"/>
        <end position="322"/>
    </location>
</feature>
<feature type="transmembrane region" description="Helical" evidence="2">
    <location>
        <begin position="670"/>
        <end position="693"/>
    </location>
</feature>
<feature type="transmembrane region" description="Helical" evidence="2">
    <location>
        <begin position="783"/>
        <end position="806"/>
    </location>
</feature>
<evidence type="ECO:0000313" key="4">
    <source>
        <dbReference type="Proteomes" id="UP001219605"/>
    </source>
</evidence>
<feature type="transmembrane region" description="Helical" evidence="2">
    <location>
        <begin position="615"/>
        <end position="634"/>
    </location>
</feature>
<feature type="region of interest" description="Disordered" evidence="1">
    <location>
        <begin position="76"/>
        <end position="114"/>
    </location>
</feature>
<feature type="transmembrane region" description="Helical" evidence="2">
    <location>
        <begin position="896"/>
        <end position="922"/>
    </location>
</feature>
<evidence type="ECO:0000313" key="3">
    <source>
        <dbReference type="EMBL" id="WDZ85084.1"/>
    </source>
</evidence>
<evidence type="ECO:0000256" key="1">
    <source>
        <dbReference type="SAM" id="MobiDB-lite"/>
    </source>
</evidence>
<gene>
    <name evidence="3" type="ORF">PVK37_01005</name>
</gene>
<feature type="region of interest" description="Disordered" evidence="1">
    <location>
        <begin position="852"/>
        <end position="884"/>
    </location>
</feature>
<feature type="transmembrane region" description="Helical" evidence="2">
    <location>
        <begin position="444"/>
        <end position="463"/>
    </location>
</feature>
<sequence length="1283" mass="126588">MQITGYPCPGCAAPADLTVGCRSCGRGPDPVAAEVVRLDAEIPVLSARVEQARRTYLELGATLHTAQRRRAELAARVRASRTVPPRPVPPRAPVPAGPGMVAPTPAGPLPVGPTSAGPVPVGSLPVGPVVGVPPVGGRLPVGPPVGVPVVAGGRETSTRTVQGLLFVLGGLLLGTAAIVFTAVAWASVGIVGRAAILAGFTALALAVPPVVARRGLRGTAETFAAVGLLLVLLDGYAAWTVDLFGVAGWPGTRYVALAGGVSAAVAAGYGLLTRLAVPWFTALIVVQPVLPLLAVEARPDAAGWAMVLAGVALLDLAVLGVLRAVSAPAGQAGPASVPFGVAGPATVPAPVGPAGPASAAAPVGQAGAAGPRVRPVTGPLGTAGRVVAWIGYALAMVPATVCALVALALGEVAGTAYLAGAPLLAVGAVLLGAALVAGGPVFRGIAAGLLVVLAAAAVLRPVAELRPSMLLVTAALVALASAGSVRLLPGRTRTGPRVGALVVAGGTAQVALLLTGVLAVAAVARSAPPWRGAAAGPDLSWGWQLPVAVLLTALAAALLSPRAARFPIGLASGVVTVLATPAVHPAPWPAVLTLDLVAGVVLLLAAVFRPGRRGWQPVLTATGGVLLTGHALLVGMAAPVGAGAVLAGLLLTGLVMAGRGRRLTGPGRELAGPALTVAVLVVPALVVVTLIGLDTPVRWRLRGLALAVGLLPVALVAVRRHWPDLRGYAVGALAVAPPLAGLVPLVVPAGESVPLYLASMVLVAAVGSVVGATGVLRMVGAGLAAVTVAALAPTWFLVLVAPYGWLGDVWSGAPDGVGLPSGLAPVRLSAGVALLLLLAAVAVAARSGPDRPLVPLTGGPGPDRPAFAPAGRSGSGPSAAPLVGRSGVGRSGPGRFGLGGSAVLVAGLPLVALAGPVLAAGAGAPWPVMPGLSLLVGVAVLLAAALVPAPAPGGSRAGWLVRPVLAWTGVPLVGAGLAGLVPTRATTLAGLGLMLVAAVVVGVAGRSAAVRPAGWIVATLTATGFALTAASAGDLPLRTTAFAVLAVAVLALVTAARLAGRRPGESLVLDASAQAVALTALLLTVGSLRHAAVVCTLWGAVVALRSLRPGESIGRRWGFATIAGASELFGGWLLLAAGQVALLEAYTLPAAALAVLAGVVAMRTRTGLTSWPALGPGLAAALLPSLVSVLFAPDPQPWRRLLLGAGALLVVLAGAVRRWQAPVLSGAATLALLALHEAIRSWDLVPRWIFLAVGGFALIGLATTYERRRRDLARLRSLVGRLG</sequence>
<feature type="transmembrane region" description="Helical" evidence="2">
    <location>
        <begin position="253"/>
        <end position="272"/>
    </location>
</feature>
<feature type="transmembrane region" description="Helical" evidence="2">
    <location>
        <begin position="566"/>
        <end position="584"/>
    </location>
</feature>
<name>A0ABY7ZPZ8_9ACTN</name>
<feature type="transmembrane region" description="Helical" evidence="2">
    <location>
        <begin position="1039"/>
        <end position="1060"/>
    </location>
</feature>
<feature type="transmembrane region" description="Helical" evidence="2">
    <location>
        <begin position="753"/>
        <end position="776"/>
    </location>
</feature>
<dbReference type="InterPro" id="IPR058062">
    <property type="entry name" value="SCO7613_C"/>
</dbReference>
<feature type="transmembrane region" description="Helical" evidence="2">
    <location>
        <begin position="469"/>
        <end position="488"/>
    </location>
</feature>
<feature type="transmembrane region" description="Helical" evidence="2">
    <location>
        <begin position="928"/>
        <end position="947"/>
    </location>
</feature>
<dbReference type="NCBIfam" id="NF047321">
    <property type="entry name" value="SCO7613_CTERM"/>
    <property type="match status" value="1"/>
</dbReference>
<feature type="transmembrane region" description="Helical" evidence="2">
    <location>
        <begin position="725"/>
        <end position="747"/>
    </location>
</feature>
<proteinExistence type="predicted"/>
<feature type="transmembrane region" description="Helical" evidence="2">
    <location>
        <begin position="1012"/>
        <end position="1033"/>
    </location>
</feature>
<keyword evidence="4" id="KW-1185">Reference proteome</keyword>
<feature type="transmembrane region" description="Helical" evidence="2">
    <location>
        <begin position="1248"/>
        <end position="1265"/>
    </location>
</feature>
<feature type="compositionally biased region" description="Pro residues" evidence="1">
    <location>
        <begin position="84"/>
        <end position="96"/>
    </location>
</feature>
<feature type="transmembrane region" description="Helical" evidence="2">
    <location>
        <begin position="416"/>
        <end position="437"/>
    </location>
</feature>
<dbReference type="RefSeq" id="WP_275031780.1">
    <property type="nucleotide sequence ID" value="NZ_CP118615.1"/>
</dbReference>
<feature type="transmembrane region" description="Helical" evidence="2">
    <location>
        <begin position="190"/>
        <end position="211"/>
    </location>
</feature>
<feature type="transmembrane region" description="Helical" evidence="2">
    <location>
        <begin position="1173"/>
        <end position="1192"/>
    </location>
</feature>
<feature type="transmembrane region" description="Helical" evidence="2">
    <location>
        <begin position="1119"/>
        <end position="1137"/>
    </location>
</feature>
<feature type="transmembrane region" description="Helical" evidence="2">
    <location>
        <begin position="1091"/>
        <end position="1107"/>
    </location>
</feature>
<feature type="transmembrane region" description="Helical" evidence="2">
    <location>
        <begin position="386"/>
        <end position="410"/>
    </location>
</feature>
<feature type="transmembrane region" description="Helical" evidence="2">
    <location>
        <begin position="1143"/>
        <end position="1161"/>
    </location>
</feature>
<feature type="transmembrane region" description="Helical" evidence="2">
    <location>
        <begin position="500"/>
        <end position="521"/>
    </location>
</feature>